<organism evidence="18 19">
    <name type="scientific">Tepidibacillus decaturensis</name>
    <dbReference type="NCBI Taxonomy" id="1413211"/>
    <lineage>
        <taxon>Bacteria</taxon>
        <taxon>Bacillati</taxon>
        <taxon>Bacillota</taxon>
        <taxon>Bacilli</taxon>
        <taxon>Bacillales</taxon>
        <taxon>Bacillaceae</taxon>
        <taxon>Tepidibacillus</taxon>
    </lineage>
</organism>
<evidence type="ECO:0000259" key="16">
    <source>
        <dbReference type="PROSITE" id="PS51066"/>
    </source>
</evidence>
<evidence type="ECO:0000256" key="14">
    <source>
        <dbReference type="ARBA" id="ARBA00044632"/>
    </source>
</evidence>
<comment type="cofactor">
    <cofactor evidence="15">
        <name>Zn(2+)</name>
        <dbReference type="ChEBI" id="CHEBI:29105"/>
    </cofactor>
    <text evidence="15">Binds 1 zinc ion per subunit.</text>
</comment>
<accession>A0A135L1G9</accession>
<dbReference type="PROSITE" id="PS51068">
    <property type="entry name" value="FPG_CAT"/>
    <property type="match status" value="1"/>
</dbReference>
<keyword evidence="11 15" id="KW-0456">Lyase</keyword>
<evidence type="ECO:0000256" key="6">
    <source>
        <dbReference type="ARBA" id="ARBA00022771"/>
    </source>
</evidence>
<dbReference type="InterPro" id="IPR015887">
    <property type="entry name" value="DNA_glyclase_Znf_dom_DNA_BS"/>
</dbReference>
<keyword evidence="7 15" id="KW-0378">Hydrolase</keyword>
<dbReference type="EC" id="4.2.99.18" evidence="15"/>
<dbReference type="CDD" id="cd08966">
    <property type="entry name" value="EcFpg-like_N"/>
    <property type="match status" value="1"/>
</dbReference>
<evidence type="ECO:0000256" key="9">
    <source>
        <dbReference type="ARBA" id="ARBA00023125"/>
    </source>
</evidence>
<dbReference type="NCBIfam" id="TIGR00577">
    <property type="entry name" value="fpg"/>
    <property type="match status" value="1"/>
</dbReference>
<comment type="catalytic activity">
    <reaction evidence="14 15">
        <text>2'-deoxyribonucleotide-(2'-deoxyribose 5'-phosphate)-2'-deoxyribonucleotide-DNA = a 3'-end 2'-deoxyribonucleotide-(2,3-dehydro-2,3-deoxyribose 5'-phosphate)-DNA + a 5'-end 5'-phospho-2'-deoxyribonucleoside-DNA + H(+)</text>
        <dbReference type="Rhea" id="RHEA:66592"/>
        <dbReference type="Rhea" id="RHEA-COMP:13180"/>
        <dbReference type="Rhea" id="RHEA-COMP:16897"/>
        <dbReference type="Rhea" id="RHEA-COMP:17067"/>
        <dbReference type="ChEBI" id="CHEBI:15378"/>
        <dbReference type="ChEBI" id="CHEBI:136412"/>
        <dbReference type="ChEBI" id="CHEBI:157695"/>
        <dbReference type="ChEBI" id="CHEBI:167181"/>
        <dbReference type="EC" id="4.2.99.18"/>
    </reaction>
</comment>
<dbReference type="Pfam" id="PF06827">
    <property type="entry name" value="zf-FPG_IleRS"/>
    <property type="match status" value="1"/>
</dbReference>
<evidence type="ECO:0000256" key="10">
    <source>
        <dbReference type="ARBA" id="ARBA00023204"/>
    </source>
</evidence>
<dbReference type="SMART" id="SM00898">
    <property type="entry name" value="Fapy_DNA_glyco"/>
    <property type="match status" value="1"/>
</dbReference>
<dbReference type="InterPro" id="IPR035937">
    <property type="entry name" value="FPG_N"/>
</dbReference>
<keyword evidence="9 15" id="KW-0238">DNA-binding</keyword>
<feature type="binding site" evidence="15">
    <location>
        <position position="113"/>
    </location>
    <ligand>
        <name>DNA</name>
        <dbReference type="ChEBI" id="CHEBI:16991"/>
    </ligand>
</feature>
<comment type="function">
    <text evidence="15">Involved in base excision repair of DNA damaged by oxidation or by mutagenic agents. Acts as DNA glycosylase that recognizes and removes damaged bases. Has a preference for oxidized purines, such as 7,8-dihydro-8-oxoguanine (8-oxoG). Has AP (apurinic/apyrimidinic) lyase activity and introduces nicks in the DNA strand. Cleaves the DNA backbone by beta-delta elimination to generate a single-strand break at the site of the removed base with both 3'- and 5'-phosphates.</text>
</comment>
<dbReference type="Gene3D" id="1.10.8.50">
    <property type="match status" value="1"/>
</dbReference>
<dbReference type="PANTHER" id="PTHR22993">
    <property type="entry name" value="FORMAMIDOPYRIMIDINE-DNA GLYCOSYLASE"/>
    <property type="match status" value="1"/>
</dbReference>
<dbReference type="FunFam" id="1.10.8.50:FF:000003">
    <property type="entry name" value="Formamidopyrimidine-DNA glycosylase"/>
    <property type="match status" value="1"/>
</dbReference>
<evidence type="ECO:0000256" key="8">
    <source>
        <dbReference type="ARBA" id="ARBA00022833"/>
    </source>
</evidence>
<dbReference type="NCBIfam" id="NF002211">
    <property type="entry name" value="PRK01103.1"/>
    <property type="match status" value="1"/>
</dbReference>
<dbReference type="SUPFAM" id="SSF46946">
    <property type="entry name" value="S13-like H2TH domain"/>
    <property type="match status" value="1"/>
</dbReference>
<evidence type="ECO:0000256" key="3">
    <source>
        <dbReference type="ARBA" id="ARBA00011245"/>
    </source>
</evidence>
<evidence type="ECO:0000256" key="5">
    <source>
        <dbReference type="ARBA" id="ARBA00022763"/>
    </source>
</evidence>
<dbReference type="PROSITE" id="PS51066">
    <property type="entry name" value="ZF_FPG_2"/>
    <property type="match status" value="1"/>
</dbReference>
<dbReference type="FunFam" id="3.20.190.10:FF:000001">
    <property type="entry name" value="Formamidopyrimidine-DNA glycosylase"/>
    <property type="match status" value="1"/>
</dbReference>
<dbReference type="InterPro" id="IPR010979">
    <property type="entry name" value="Ribosomal_uS13-like_H2TH"/>
</dbReference>
<feature type="active site" description="Proton donor" evidence="15">
    <location>
        <position position="3"/>
    </location>
</feature>
<dbReference type="InterPro" id="IPR010663">
    <property type="entry name" value="Znf_FPG/IleRS"/>
</dbReference>
<evidence type="ECO:0000256" key="13">
    <source>
        <dbReference type="ARBA" id="ARBA00023295"/>
    </source>
</evidence>
<comment type="catalytic activity">
    <reaction evidence="1 15">
        <text>Hydrolysis of DNA containing ring-opened 7-methylguanine residues, releasing 2,6-diamino-4-hydroxy-5-(N-methyl)formamidopyrimidine.</text>
        <dbReference type="EC" id="3.2.2.23"/>
    </reaction>
</comment>
<dbReference type="InterPro" id="IPR020629">
    <property type="entry name" value="FPG_Glyclase"/>
</dbReference>
<keyword evidence="8 15" id="KW-0862">Zinc</keyword>
<dbReference type="SMART" id="SM01232">
    <property type="entry name" value="H2TH"/>
    <property type="match status" value="1"/>
</dbReference>
<dbReference type="OrthoDB" id="9800855at2"/>
<dbReference type="Proteomes" id="UP000070352">
    <property type="component" value="Unassembled WGS sequence"/>
</dbReference>
<evidence type="ECO:0000256" key="15">
    <source>
        <dbReference type="HAMAP-Rule" id="MF_00103"/>
    </source>
</evidence>
<dbReference type="PROSITE" id="PS01242">
    <property type="entry name" value="ZF_FPG_1"/>
    <property type="match status" value="1"/>
</dbReference>
<dbReference type="PANTHER" id="PTHR22993:SF9">
    <property type="entry name" value="FORMAMIDOPYRIMIDINE-DNA GLYCOSYLASE"/>
    <property type="match status" value="1"/>
</dbReference>
<keyword evidence="12 15" id="KW-0511">Multifunctional enzyme</keyword>
<keyword evidence="10 15" id="KW-0234">DNA repair</keyword>
<proteinExistence type="inferred from homology"/>
<reference evidence="18 19" key="1">
    <citation type="submission" date="2016-02" db="EMBL/GenBank/DDBJ databases">
        <title>Draft Genome for Tepidibacillus decaturensis nov. sp. Strain Z9, an Anaerobic, Moderately Thermophilic and Heterotrophic Bacterium from Deep Subsurface of the Illinois Basin, USA.</title>
        <authorList>
            <person name="Dong Y."/>
            <person name="Chang J.Y."/>
            <person name="Sanford R."/>
            <person name="Fouke B.W."/>
        </authorList>
    </citation>
    <scope>NUCLEOTIDE SEQUENCE [LARGE SCALE GENOMIC DNA]</scope>
    <source>
        <strain evidence="18 19">Z9</strain>
    </source>
</reference>
<dbReference type="STRING" id="1413211.U473_01430"/>
<keyword evidence="5 15" id="KW-0227">DNA damage</keyword>
<dbReference type="InterPro" id="IPR015886">
    <property type="entry name" value="H2TH_FPG"/>
</dbReference>
<evidence type="ECO:0000256" key="11">
    <source>
        <dbReference type="ARBA" id="ARBA00023239"/>
    </source>
</evidence>
<dbReference type="GO" id="GO:0006284">
    <property type="term" value="P:base-excision repair"/>
    <property type="evidence" value="ECO:0007669"/>
    <property type="project" value="InterPro"/>
</dbReference>
<evidence type="ECO:0000313" key="19">
    <source>
        <dbReference type="Proteomes" id="UP000070352"/>
    </source>
</evidence>
<comment type="subunit">
    <text evidence="3 15">Monomer.</text>
</comment>
<gene>
    <name evidence="15" type="primary">mutM</name>
    <name evidence="15" type="synonym">fpg</name>
    <name evidence="18" type="ORF">U473_01430</name>
</gene>
<dbReference type="GO" id="GO:0003690">
    <property type="term" value="F:double-stranded DNA binding"/>
    <property type="evidence" value="ECO:0007669"/>
    <property type="project" value="UniProtKB-ARBA"/>
</dbReference>
<dbReference type="SUPFAM" id="SSF81624">
    <property type="entry name" value="N-terminal domain of MutM-like DNA repair proteins"/>
    <property type="match status" value="1"/>
</dbReference>
<feature type="binding site" evidence="15">
    <location>
        <position position="94"/>
    </location>
    <ligand>
        <name>DNA</name>
        <dbReference type="ChEBI" id="CHEBI:16991"/>
    </ligand>
</feature>
<dbReference type="InterPro" id="IPR012319">
    <property type="entry name" value="FPG_cat"/>
</dbReference>
<feature type="binding site" evidence="15">
    <location>
        <position position="156"/>
    </location>
    <ligand>
        <name>DNA</name>
        <dbReference type="ChEBI" id="CHEBI:16991"/>
    </ligand>
</feature>
<evidence type="ECO:0000259" key="17">
    <source>
        <dbReference type="PROSITE" id="PS51068"/>
    </source>
</evidence>
<dbReference type="GO" id="GO:0008270">
    <property type="term" value="F:zinc ion binding"/>
    <property type="evidence" value="ECO:0007669"/>
    <property type="project" value="UniProtKB-UniRule"/>
</dbReference>
<dbReference type="AlphaFoldDB" id="A0A135L1G9"/>
<dbReference type="GO" id="GO:0003684">
    <property type="term" value="F:damaged DNA binding"/>
    <property type="evidence" value="ECO:0007669"/>
    <property type="project" value="InterPro"/>
</dbReference>
<dbReference type="EC" id="3.2.2.23" evidence="15"/>
<name>A0A135L1G9_9BACI</name>
<evidence type="ECO:0000256" key="7">
    <source>
        <dbReference type="ARBA" id="ARBA00022801"/>
    </source>
</evidence>
<feature type="domain" description="FPG-type" evidence="16">
    <location>
        <begin position="240"/>
        <end position="274"/>
    </location>
</feature>
<dbReference type="SUPFAM" id="SSF57716">
    <property type="entry name" value="Glucocorticoid receptor-like (DNA-binding domain)"/>
    <property type="match status" value="1"/>
</dbReference>
<dbReference type="GO" id="GO:0034039">
    <property type="term" value="F:8-oxo-7,8-dihydroguanine DNA N-glycosylase activity"/>
    <property type="evidence" value="ECO:0007669"/>
    <property type="project" value="TreeGrafter"/>
</dbReference>
<evidence type="ECO:0000256" key="12">
    <source>
        <dbReference type="ARBA" id="ARBA00023268"/>
    </source>
</evidence>
<feature type="domain" description="Formamidopyrimidine-DNA glycosylase catalytic" evidence="17">
    <location>
        <begin position="2"/>
        <end position="116"/>
    </location>
</feature>
<keyword evidence="4 15" id="KW-0479">Metal-binding</keyword>
<evidence type="ECO:0000256" key="4">
    <source>
        <dbReference type="ARBA" id="ARBA00022723"/>
    </source>
</evidence>
<dbReference type="GO" id="GO:0140078">
    <property type="term" value="F:class I DNA-(apurinic or apyrimidinic site) endonuclease activity"/>
    <property type="evidence" value="ECO:0007669"/>
    <property type="project" value="UniProtKB-EC"/>
</dbReference>
<evidence type="ECO:0000313" key="18">
    <source>
        <dbReference type="EMBL" id="KXG42838.1"/>
    </source>
</evidence>
<dbReference type="Gene3D" id="3.20.190.10">
    <property type="entry name" value="MutM-like, N-terminal"/>
    <property type="match status" value="1"/>
</dbReference>
<evidence type="ECO:0000256" key="2">
    <source>
        <dbReference type="ARBA" id="ARBA00009409"/>
    </source>
</evidence>
<feature type="active site" description="Proton donor; for beta-elimination activity" evidence="15">
    <location>
        <position position="60"/>
    </location>
</feature>
<keyword evidence="13 15" id="KW-0326">Glycosidase</keyword>
<feature type="active site" description="Proton donor; for delta-elimination activity" evidence="15">
    <location>
        <position position="264"/>
    </location>
</feature>
<dbReference type="Pfam" id="PF01149">
    <property type="entry name" value="Fapy_DNA_glyco"/>
    <property type="match status" value="1"/>
</dbReference>
<comment type="caution">
    <text evidence="18">The sequence shown here is derived from an EMBL/GenBank/DDBJ whole genome shotgun (WGS) entry which is preliminary data.</text>
</comment>
<feature type="active site" description="Schiff-base intermediate with DNA" evidence="15">
    <location>
        <position position="2"/>
    </location>
</feature>
<comment type="similarity">
    <text evidence="2 15">Belongs to the FPG family.</text>
</comment>
<protein>
    <recommendedName>
        <fullName evidence="15">Formamidopyrimidine-DNA glycosylase</fullName>
        <shortName evidence="15">Fapy-DNA glycosylase</shortName>
        <ecNumber evidence="15">3.2.2.23</ecNumber>
    </recommendedName>
    <alternativeName>
        <fullName evidence="15">DNA-(apurinic or apyrimidinic site) lyase MutM</fullName>
        <shortName evidence="15">AP lyase MutM</shortName>
        <ecNumber evidence="15">4.2.99.18</ecNumber>
    </alternativeName>
</protein>
<dbReference type="HAMAP" id="MF_00103">
    <property type="entry name" value="Fapy_DNA_glycosyl"/>
    <property type="match status" value="1"/>
</dbReference>
<sequence length="278" mass="31795">MPELPEVETVRRSLEMLIIGKTIKEVNVFYPKIIRTPGDIGEFKWILQGQTIEGIGRKGKYLLFYMNSVTMISHLRMEGKYIYHEEKMKEFDMHTHVVFTFTDGSILQYRDVRKFGTMDVVSKGKEIEFESLKKLGQEPIDPNFDPKLFKQQLKTRSAPIKQSLLNQEIVSGLGNIYVDDSLALSKIHPLRTGNSLTDEEIDQLILAMKQVLLKAIEKGGSTIRTYESFYGRGSMQDHLIVYGRTGQPCYQCGTLIEKIKVGGRGTHFCPNCQKNFKS</sequence>
<evidence type="ECO:0000256" key="1">
    <source>
        <dbReference type="ARBA" id="ARBA00001668"/>
    </source>
</evidence>
<dbReference type="InterPro" id="IPR000214">
    <property type="entry name" value="Znf_DNA_glyclase/AP_lyase"/>
</dbReference>
<keyword evidence="19" id="KW-1185">Reference proteome</keyword>
<dbReference type="RefSeq" id="WP_068722662.1">
    <property type="nucleotide sequence ID" value="NZ_LSKU01000001.1"/>
</dbReference>
<dbReference type="EMBL" id="LSKU01000001">
    <property type="protein sequence ID" value="KXG42838.1"/>
    <property type="molecule type" value="Genomic_DNA"/>
</dbReference>
<keyword evidence="6 15" id="KW-0863">Zinc-finger</keyword>
<dbReference type="Pfam" id="PF06831">
    <property type="entry name" value="H2TH"/>
    <property type="match status" value="1"/>
</dbReference>